<proteinExistence type="predicted"/>
<dbReference type="Pfam" id="PF13519">
    <property type="entry name" value="VWA_2"/>
    <property type="match status" value="1"/>
</dbReference>
<evidence type="ECO:0000256" key="3">
    <source>
        <dbReference type="SAM" id="Phobius"/>
    </source>
</evidence>
<evidence type="ECO:0000256" key="2">
    <source>
        <dbReference type="SAM" id="MobiDB-lite"/>
    </source>
</evidence>
<keyword evidence="6" id="KW-1185">Reference proteome</keyword>
<dbReference type="PROSITE" id="PS50293">
    <property type="entry name" value="TPR_REGION"/>
    <property type="match status" value="1"/>
</dbReference>
<dbReference type="PANTHER" id="PTHR22550">
    <property type="entry name" value="SPORE GERMINATION PROTEIN"/>
    <property type="match status" value="1"/>
</dbReference>
<keyword evidence="1" id="KW-0802">TPR repeat</keyword>
<dbReference type="AlphaFoldDB" id="A0A1M4TXR1"/>
<dbReference type="InterPro" id="IPR019734">
    <property type="entry name" value="TPR_rpt"/>
</dbReference>
<dbReference type="Gene3D" id="1.25.40.10">
    <property type="entry name" value="Tetratricopeptide repeat domain"/>
    <property type="match status" value="1"/>
</dbReference>
<dbReference type="STRING" id="1122206.SAMN02745753_00405"/>
<evidence type="ECO:0000259" key="4">
    <source>
        <dbReference type="PROSITE" id="PS50234"/>
    </source>
</evidence>
<gene>
    <name evidence="5" type="ORF">SAMN02745753_00405</name>
</gene>
<feature type="region of interest" description="Disordered" evidence="2">
    <location>
        <begin position="446"/>
        <end position="545"/>
    </location>
</feature>
<feature type="compositionally biased region" description="Basic and acidic residues" evidence="2">
    <location>
        <begin position="482"/>
        <end position="543"/>
    </location>
</feature>
<dbReference type="InterPro" id="IPR011990">
    <property type="entry name" value="TPR-like_helical_dom_sf"/>
</dbReference>
<feature type="repeat" description="TPR" evidence="1">
    <location>
        <begin position="401"/>
        <end position="434"/>
    </location>
</feature>
<dbReference type="EMBL" id="FQVF01000002">
    <property type="protein sequence ID" value="SHE49271.1"/>
    <property type="molecule type" value="Genomic_DNA"/>
</dbReference>
<sequence length="587" mass="67015">MMLFDLIHFERPYWLILLPITLLLAYFITGKSSNKSTLNKVVDQRLMQHLVYQNTSSNVNKWFGLAAISLCWISLAGISWTKAPTTMFENTQKTVLVVDQSLSLYATDIKPNRQTQLKQTIRDILAQSKEGDIALVAFAGEGFVISPFSQDRETITHFLLALDPIIMPTYGSNLTSGIETALSLSKDDATPLHLIVLTDDLSEQDKTAIPTLFKGKNVQLDLVAVGTTNTSLIKLPDGQILRKNGRNVMPVTPIIDLKNLTTSLGGTFHQGRLSSQELAQITNTALDNQQTQKAQNKSIHWIEQGQWLALPFLFWLAFQFRKGMLYMLLVSVIYLPSEKLQASPLDWFLTPDQKGQQAVDQGNWQAADQYFQQPEWKAASSYALENYPETIQQLENLNRNSAENYNLGNALALSGDTEQAIRAYEKALEQDPSLKAAKDNLDYLKKQQQEQQKKDQQKKEQEKSKQQDKEKNQNKQPNQSDADNKSDPEDKNDSKDPSDSKKDNKKNEKQDKNKTPEDNKQDENSDEQKQKKPENTQLDKEKTQALSQWLRQIQDDPGLLLQRKLWYLHQEKRNENRFSQEDGQNPW</sequence>
<evidence type="ECO:0000313" key="6">
    <source>
        <dbReference type="Proteomes" id="UP000184517"/>
    </source>
</evidence>
<dbReference type="PROSITE" id="PS50234">
    <property type="entry name" value="VWFA"/>
    <property type="match status" value="1"/>
</dbReference>
<protein>
    <submittedName>
        <fullName evidence="5">Ca-activated chloride channel family protein</fullName>
    </submittedName>
</protein>
<dbReference type="Pfam" id="PF00515">
    <property type="entry name" value="TPR_1"/>
    <property type="match status" value="1"/>
</dbReference>
<dbReference type="Gene3D" id="3.40.50.410">
    <property type="entry name" value="von Willebrand factor, type A domain"/>
    <property type="match status" value="1"/>
</dbReference>
<dbReference type="PROSITE" id="PS50005">
    <property type="entry name" value="TPR"/>
    <property type="match status" value="1"/>
</dbReference>
<dbReference type="OrthoDB" id="9807628at2"/>
<accession>A0A1M4TXR1</accession>
<dbReference type="SUPFAM" id="SSF48452">
    <property type="entry name" value="TPR-like"/>
    <property type="match status" value="1"/>
</dbReference>
<feature type="compositionally biased region" description="Basic and acidic residues" evidence="2">
    <location>
        <begin position="446"/>
        <end position="473"/>
    </location>
</feature>
<dbReference type="InterPro" id="IPR002035">
    <property type="entry name" value="VWF_A"/>
</dbReference>
<feature type="transmembrane region" description="Helical" evidence="3">
    <location>
        <begin position="12"/>
        <end position="29"/>
    </location>
</feature>
<organism evidence="5 6">
    <name type="scientific">Marinomonas polaris DSM 16579</name>
    <dbReference type="NCBI Taxonomy" id="1122206"/>
    <lineage>
        <taxon>Bacteria</taxon>
        <taxon>Pseudomonadati</taxon>
        <taxon>Pseudomonadota</taxon>
        <taxon>Gammaproteobacteria</taxon>
        <taxon>Oceanospirillales</taxon>
        <taxon>Oceanospirillaceae</taxon>
        <taxon>Marinomonas</taxon>
    </lineage>
</organism>
<evidence type="ECO:0000256" key="1">
    <source>
        <dbReference type="PROSITE-ProRule" id="PRU00339"/>
    </source>
</evidence>
<keyword evidence="3" id="KW-1133">Transmembrane helix</keyword>
<keyword evidence="3" id="KW-0812">Transmembrane</keyword>
<dbReference type="PANTHER" id="PTHR22550:SF14">
    <property type="entry name" value="VWFA DOMAIN-CONTAINING PROTEIN"/>
    <property type="match status" value="1"/>
</dbReference>
<dbReference type="SUPFAM" id="SSF53300">
    <property type="entry name" value="vWA-like"/>
    <property type="match status" value="1"/>
</dbReference>
<dbReference type="InterPro" id="IPR036465">
    <property type="entry name" value="vWFA_dom_sf"/>
</dbReference>
<dbReference type="SMART" id="SM00028">
    <property type="entry name" value="TPR"/>
    <property type="match status" value="1"/>
</dbReference>
<reference evidence="6" key="1">
    <citation type="submission" date="2016-11" db="EMBL/GenBank/DDBJ databases">
        <authorList>
            <person name="Varghese N."/>
            <person name="Submissions S."/>
        </authorList>
    </citation>
    <scope>NUCLEOTIDE SEQUENCE [LARGE SCALE GENOMIC DNA]</scope>
    <source>
        <strain evidence="6">DSM 16579</strain>
    </source>
</reference>
<keyword evidence="3" id="KW-0472">Membrane</keyword>
<feature type="transmembrane region" description="Helical" evidence="3">
    <location>
        <begin position="62"/>
        <end position="80"/>
    </location>
</feature>
<feature type="domain" description="VWFA" evidence="4">
    <location>
        <begin position="93"/>
        <end position="264"/>
    </location>
</feature>
<evidence type="ECO:0000313" key="5">
    <source>
        <dbReference type="EMBL" id="SHE49271.1"/>
    </source>
</evidence>
<name>A0A1M4TXR1_9GAMM</name>
<dbReference type="RefSeq" id="WP_072838035.1">
    <property type="nucleotide sequence ID" value="NZ_FQVF01000002.1"/>
</dbReference>
<dbReference type="Proteomes" id="UP000184517">
    <property type="component" value="Unassembled WGS sequence"/>
</dbReference>
<dbReference type="InterPro" id="IPR050768">
    <property type="entry name" value="UPF0353/GerABKA_families"/>
</dbReference>